<accession>A0A7X5LL97</accession>
<dbReference type="NCBIfam" id="NF008655">
    <property type="entry name" value="PRK11653.1"/>
    <property type="match status" value="1"/>
</dbReference>
<feature type="compositionally biased region" description="Low complexity" evidence="1">
    <location>
        <begin position="198"/>
        <end position="217"/>
    </location>
</feature>
<feature type="region of interest" description="Disordered" evidence="1">
    <location>
        <begin position="1"/>
        <end position="20"/>
    </location>
</feature>
<protein>
    <submittedName>
        <fullName evidence="2">DUF1190 family protein</fullName>
    </submittedName>
</protein>
<proteinExistence type="predicted"/>
<dbReference type="EMBL" id="JAAAWN010000010">
    <property type="protein sequence ID" value="NDV91432.1"/>
    <property type="molecule type" value="Genomic_DNA"/>
</dbReference>
<dbReference type="AlphaFoldDB" id="A0A7X5LL97"/>
<feature type="region of interest" description="Disordered" evidence="1">
    <location>
        <begin position="183"/>
        <end position="217"/>
    </location>
</feature>
<gene>
    <name evidence="2" type="ORF">GTH32_09590</name>
</gene>
<keyword evidence="3" id="KW-1185">Reference proteome</keyword>
<dbReference type="RefSeq" id="WP_163085114.1">
    <property type="nucleotide sequence ID" value="NZ_JAAAWN010000010.1"/>
</dbReference>
<evidence type="ECO:0000313" key="3">
    <source>
        <dbReference type="Proteomes" id="UP000470213"/>
    </source>
</evidence>
<dbReference type="InterPro" id="IPR009576">
    <property type="entry name" value="Biofilm_formation_YgiB"/>
</dbReference>
<feature type="compositionally biased region" description="Polar residues" evidence="1">
    <location>
        <begin position="1"/>
        <end position="14"/>
    </location>
</feature>
<sequence>MSNNTVKELSNEAQPHTRKRSTINVAKMRKSFALKPLAVGVAGVLLSACSDNRQDAKIYTSVDECKQDFPSAVEKCEAAYQTATSEAMRTSPRFRSEYDCEHEFGPNQCQAVNTNNGSFFMPFMAGFMVSQLLSPNRYYSQPLYTSYSYNSPFRSRWVTADGQVFSGDIRKRNYRVRPDSFKPKPTVNRTMKRGGFGSSVRAKSSWGSSSRKGSWGG</sequence>
<dbReference type="Pfam" id="PF06693">
    <property type="entry name" value="DUF1190"/>
    <property type="match status" value="1"/>
</dbReference>
<organism evidence="2 3">
    <name type="scientific">Alteromonas profundi</name>
    <dbReference type="NCBI Taxonomy" id="2696062"/>
    <lineage>
        <taxon>Bacteria</taxon>
        <taxon>Pseudomonadati</taxon>
        <taxon>Pseudomonadota</taxon>
        <taxon>Gammaproteobacteria</taxon>
        <taxon>Alteromonadales</taxon>
        <taxon>Alteromonadaceae</taxon>
        <taxon>Alteromonas/Salinimonas group</taxon>
        <taxon>Alteromonas</taxon>
    </lineage>
</organism>
<dbReference type="Proteomes" id="UP000470213">
    <property type="component" value="Unassembled WGS sequence"/>
</dbReference>
<comment type="caution">
    <text evidence="2">The sequence shown here is derived from an EMBL/GenBank/DDBJ whole genome shotgun (WGS) entry which is preliminary data.</text>
</comment>
<evidence type="ECO:0000256" key="1">
    <source>
        <dbReference type="SAM" id="MobiDB-lite"/>
    </source>
</evidence>
<name>A0A7X5LL97_9ALTE</name>
<reference evidence="2 3" key="1">
    <citation type="submission" date="2020-01" db="EMBL/GenBank/DDBJ databases">
        <authorList>
            <person name="Chen J."/>
            <person name="Zhu S."/>
            <person name="Yang J."/>
        </authorList>
    </citation>
    <scope>NUCLEOTIDE SEQUENCE [LARGE SCALE GENOMIC DNA]</scope>
    <source>
        <strain evidence="2 3">345S023</strain>
    </source>
</reference>
<evidence type="ECO:0000313" key="2">
    <source>
        <dbReference type="EMBL" id="NDV91432.1"/>
    </source>
</evidence>